<evidence type="ECO:0000313" key="2">
    <source>
        <dbReference type="Proteomes" id="UP000274822"/>
    </source>
</evidence>
<dbReference type="Proteomes" id="UP000274822">
    <property type="component" value="Unassembled WGS sequence"/>
</dbReference>
<keyword evidence="2" id="KW-1185">Reference proteome</keyword>
<name>A0A433Q424_9FUNG</name>
<dbReference type="EMBL" id="RBNJ01015574">
    <property type="protein sequence ID" value="RUS24571.1"/>
    <property type="molecule type" value="Genomic_DNA"/>
</dbReference>
<comment type="caution">
    <text evidence="1">The sequence shown here is derived from an EMBL/GenBank/DDBJ whole genome shotgun (WGS) entry which is preliminary data.</text>
</comment>
<sequence>MENFETDEEEKRRRQIEAYVSKTEQGDNEDRPIISRWNIYRYFKANPKSLAVENIPYNLVLPMQKNVVREFLSDNIPGAKVCR</sequence>
<proteinExistence type="predicted"/>
<reference evidence="1 2" key="1">
    <citation type="journal article" date="2018" name="New Phytol.">
        <title>Phylogenomics of Endogonaceae and evolution of mycorrhizas within Mucoromycota.</title>
        <authorList>
            <person name="Chang Y."/>
            <person name="Desiro A."/>
            <person name="Na H."/>
            <person name="Sandor L."/>
            <person name="Lipzen A."/>
            <person name="Clum A."/>
            <person name="Barry K."/>
            <person name="Grigoriev I.V."/>
            <person name="Martin F.M."/>
            <person name="Stajich J.E."/>
            <person name="Smith M.E."/>
            <person name="Bonito G."/>
            <person name="Spatafora J.W."/>
        </authorList>
    </citation>
    <scope>NUCLEOTIDE SEQUENCE [LARGE SCALE GENOMIC DNA]</scope>
    <source>
        <strain evidence="1 2">AD002</strain>
    </source>
</reference>
<organism evidence="1 2">
    <name type="scientific">Jimgerdemannia flammicorona</name>
    <dbReference type="NCBI Taxonomy" id="994334"/>
    <lineage>
        <taxon>Eukaryota</taxon>
        <taxon>Fungi</taxon>
        <taxon>Fungi incertae sedis</taxon>
        <taxon>Mucoromycota</taxon>
        <taxon>Mucoromycotina</taxon>
        <taxon>Endogonomycetes</taxon>
        <taxon>Endogonales</taxon>
        <taxon>Endogonaceae</taxon>
        <taxon>Jimgerdemannia</taxon>
    </lineage>
</organism>
<gene>
    <name evidence="1" type="ORF">BC938DRAFT_473377</name>
</gene>
<protein>
    <submittedName>
        <fullName evidence="1">Uncharacterized protein</fullName>
    </submittedName>
</protein>
<dbReference type="AlphaFoldDB" id="A0A433Q424"/>
<accession>A0A433Q424</accession>
<evidence type="ECO:0000313" key="1">
    <source>
        <dbReference type="EMBL" id="RUS24571.1"/>
    </source>
</evidence>